<dbReference type="EMBL" id="MFBD01000045">
    <property type="protein sequence ID" value="OGD87662.1"/>
    <property type="molecule type" value="Genomic_DNA"/>
</dbReference>
<reference evidence="1 2" key="1">
    <citation type="journal article" date="2016" name="Nat. Commun.">
        <title>Thousands of microbial genomes shed light on interconnected biogeochemical processes in an aquifer system.</title>
        <authorList>
            <person name="Anantharaman K."/>
            <person name="Brown C.T."/>
            <person name="Hug L.A."/>
            <person name="Sharon I."/>
            <person name="Castelle C.J."/>
            <person name="Probst A.J."/>
            <person name="Thomas B.C."/>
            <person name="Singh A."/>
            <person name="Wilkins M.J."/>
            <person name="Karaoz U."/>
            <person name="Brodie E.L."/>
            <person name="Williams K.H."/>
            <person name="Hubbard S.S."/>
            <person name="Banfield J.F."/>
        </authorList>
    </citation>
    <scope>NUCLEOTIDE SEQUENCE [LARGE SCALE GENOMIC DNA]</scope>
</reference>
<evidence type="ECO:0000313" key="1">
    <source>
        <dbReference type="EMBL" id="OGD87662.1"/>
    </source>
</evidence>
<evidence type="ECO:0008006" key="3">
    <source>
        <dbReference type="Google" id="ProtNLM"/>
    </source>
</evidence>
<proteinExistence type="predicted"/>
<name>A0A1F5G717_9BACT</name>
<dbReference type="STRING" id="1797714.A3D04_02225"/>
<organism evidence="1 2">
    <name type="scientific">Candidatus Curtissbacteria bacterium RIFCSPHIGHO2_02_FULL_40_16b</name>
    <dbReference type="NCBI Taxonomy" id="1797714"/>
    <lineage>
        <taxon>Bacteria</taxon>
        <taxon>Candidatus Curtissiibacteriota</taxon>
    </lineage>
</organism>
<comment type="caution">
    <text evidence="1">The sequence shown here is derived from an EMBL/GenBank/DDBJ whole genome shotgun (WGS) entry which is preliminary data.</text>
</comment>
<protein>
    <recommendedName>
        <fullName evidence="3">DUF5678 domain-containing protein</fullName>
    </recommendedName>
</protein>
<sequence length="59" mass="6761">MKKIKNIKKYADKWVLLNKKGDSVVKASESFNDVFKVLKGKEDQRTIFKVPSANTVYSP</sequence>
<gene>
    <name evidence="1" type="ORF">A3D04_02225</name>
</gene>
<evidence type="ECO:0000313" key="2">
    <source>
        <dbReference type="Proteomes" id="UP000177369"/>
    </source>
</evidence>
<dbReference type="Proteomes" id="UP000177369">
    <property type="component" value="Unassembled WGS sequence"/>
</dbReference>
<accession>A0A1F5G717</accession>
<dbReference type="AlphaFoldDB" id="A0A1F5G717"/>